<keyword evidence="5" id="KW-1185">Reference proteome</keyword>
<keyword evidence="2" id="KW-0677">Repeat</keyword>
<dbReference type="PANTHER" id="PTHR46652">
    <property type="entry name" value="LEUCINE-RICH REPEAT AND IQ DOMAIN-CONTAINING PROTEIN 1-RELATED"/>
    <property type="match status" value="1"/>
</dbReference>
<reference evidence="4 5" key="1">
    <citation type="submission" date="2019-09" db="EMBL/GenBank/DDBJ databases">
        <title>In-depth cultivation of the pig gut microbiome towards novel bacterial diversity and tailored functional studies.</title>
        <authorList>
            <person name="Wylensek D."/>
            <person name="Hitch T.C.A."/>
            <person name="Clavel T."/>
        </authorList>
    </citation>
    <scope>NUCLEOTIDE SEQUENCE [LARGE SCALE GENOMIC DNA]</scope>
    <source>
        <strain evidence="4 5">PG-178-WT-4</strain>
    </source>
</reference>
<dbReference type="SUPFAM" id="SSF52058">
    <property type="entry name" value="L domain-like"/>
    <property type="match status" value="2"/>
</dbReference>
<accession>A0A6L5XM28</accession>
<dbReference type="Proteomes" id="UP000477488">
    <property type="component" value="Unassembled WGS sequence"/>
</dbReference>
<protein>
    <submittedName>
        <fullName evidence="4">Leucine-rich repeat domain-containing protein</fullName>
    </submittedName>
</protein>
<dbReference type="RefSeq" id="WP_195840996.1">
    <property type="nucleotide sequence ID" value="NZ_VUMH01000008.1"/>
</dbReference>
<dbReference type="InterPro" id="IPR050836">
    <property type="entry name" value="SDS22/Internalin_LRR"/>
</dbReference>
<dbReference type="PANTHER" id="PTHR46652:SF3">
    <property type="entry name" value="LEUCINE-RICH REPEAT-CONTAINING PROTEIN 9"/>
    <property type="match status" value="1"/>
</dbReference>
<comment type="caution">
    <text evidence="4">The sequence shown here is derived from an EMBL/GenBank/DDBJ whole genome shotgun (WGS) entry which is preliminary data.</text>
</comment>
<dbReference type="Gene3D" id="3.80.10.10">
    <property type="entry name" value="Ribonuclease Inhibitor"/>
    <property type="match status" value="2"/>
</dbReference>
<sequence>MSMKTIFCAMLAVGLSVSSAYAEPSVKRSGSTITVKEALTDDGISQAKEFAGKIKTPTFKLENINDADLVKFCQTFPDATSIDIKGKKDELTSIAPVAGLKNLTSFEMDAKSVADMSPLASLKLIKLELTSDAMGPDLKWMAGLTGLKEVEINAGNSLTSFEGFPTLSGNPRVTINGAAPTDLSPLQHLGSSKLELKYCTINDLAPLAKMPNLSELNLYGATVKDFSPLANCEKLKKLTYYAVKEADFSTLGALKQIVELNGGLTKLDNIAFVAELPALRVFDVFAEYVTDYSPLASSKVEKLQIWKMRVPVGDLGSVGKTKTLKELKLWSVDGATNSAALAELTELQKFTITSEYNKKSGDPFDMACAKGWGKLKEMSITGAKIVNAGNMAALTSMEKLTLVKVNVEGEPFSLSGLAKLSNLNSVRINDSQIADFEALAGCSGLTYVEMKGSKGISSLAPLKALPNLKRIIVSKGAFPDAELSGFAQNVKVEQR</sequence>
<feature type="signal peptide" evidence="3">
    <location>
        <begin position="1"/>
        <end position="22"/>
    </location>
</feature>
<keyword evidence="1" id="KW-0433">Leucine-rich repeat</keyword>
<evidence type="ECO:0000256" key="1">
    <source>
        <dbReference type="ARBA" id="ARBA00022614"/>
    </source>
</evidence>
<dbReference type="InterPro" id="IPR032675">
    <property type="entry name" value="LRR_dom_sf"/>
</dbReference>
<evidence type="ECO:0000313" key="5">
    <source>
        <dbReference type="Proteomes" id="UP000477488"/>
    </source>
</evidence>
<proteinExistence type="predicted"/>
<dbReference type="EMBL" id="VUMH01000008">
    <property type="protein sequence ID" value="MSS28185.1"/>
    <property type="molecule type" value="Genomic_DNA"/>
</dbReference>
<evidence type="ECO:0000313" key="4">
    <source>
        <dbReference type="EMBL" id="MSS28185.1"/>
    </source>
</evidence>
<evidence type="ECO:0000256" key="3">
    <source>
        <dbReference type="SAM" id="SignalP"/>
    </source>
</evidence>
<keyword evidence="3" id="KW-0732">Signal</keyword>
<evidence type="ECO:0000256" key="2">
    <source>
        <dbReference type="ARBA" id="ARBA00022737"/>
    </source>
</evidence>
<feature type="chain" id="PRO_5026809414" evidence="3">
    <location>
        <begin position="23"/>
        <end position="495"/>
    </location>
</feature>
<name>A0A6L5XM28_9BACT</name>
<organism evidence="4 5">
    <name type="scientific">Desulfovibrio porci</name>
    <dbReference type="NCBI Taxonomy" id="2605782"/>
    <lineage>
        <taxon>Bacteria</taxon>
        <taxon>Pseudomonadati</taxon>
        <taxon>Thermodesulfobacteriota</taxon>
        <taxon>Desulfovibrionia</taxon>
        <taxon>Desulfovibrionales</taxon>
        <taxon>Desulfovibrionaceae</taxon>
        <taxon>Desulfovibrio</taxon>
    </lineage>
</organism>
<dbReference type="AlphaFoldDB" id="A0A6L5XM28"/>
<gene>
    <name evidence="4" type="ORF">FYJ44_09090</name>
</gene>